<reference evidence="7" key="1">
    <citation type="journal article" date="2019" name="Int. J. Syst. Evol. Microbiol.">
        <title>The Global Catalogue of Microorganisms (GCM) 10K type strain sequencing project: providing services to taxonomists for standard genome sequencing and annotation.</title>
        <authorList>
            <consortium name="The Broad Institute Genomics Platform"/>
            <consortium name="The Broad Institute Genome Sequencing Center for Infectious Disease"/>
            <person name="Wu L."/>
            <person name="Ma J."/>
        </authorList>
    </citation>
    <scope>NUCLEOTIDE SEQUENCE [LARGE SCALE GENOMIC DNA]</scope>
    <source>
        <strain evidence="7">CCUG 63830</strain>
    </source>
</reference>
<evidence type="ECO:0000256" key="1">
    <source>
        <dbReference type="ARBA" id="ARBA00022741"/>
    </source>
</evidence>
<keyword evidence="3" id="KW-0347">Helicase</keyword>
<organism evidence="6 7">
    <name type="scientific">Deinococcus multiflagellatus</name>
    <dbReference type="NCBI Taxonomy" id="1656887"/>
    <lineage>
        <taxon>Bacteria</taxon>
        <taxon>Thermotogati</taxon>
        <taxon>Deinococcota</taxon>
        <taxon>Deinococci</taxon>
        <taxon>Deinococcales</taxon>
        <taxon>Deinococcaceae</taxon>
        <taxon>Deinococcus</taxon>
    </lineage>
</organism>
<dbReference type="SUPFAM" id="SSF52540">
    <property type="entry name" value="P-loop containing nucleoside triphosphate hydrolases"/>
    <property type="match status" value="1"/>
</dbReference>
<evidence type="ECO:0000256" key="4">
    <source>
        <dbReference type="ARBA" id="ARBA00022840"/>
    </source>
</evidence>
<dbReference type="EMBL" id="JBHSWB010000002">
    <property type="protein sequence ID" value="MFC6662443.1"/>
    <property type="molecule type" value="Genomic_DNA"/>
</dbReference>
<comment type="caution">
    <text evidence="6">The sequence shown here is derived from an EMBL/GenBank/DDBJ whole genome shotgun (WGS) entry which is preliminary data.</text>
</comment>
<keyword evidence="1" id="KW-0547">Nucleotide-binding</keyword>
<evidence type="ECO:0000313" key="7">
    <source>
        <dbReference type="Proteomes" id="UP001596317"/>
    </source>
</evidence>
<protein>
    <submittedName>
        <fullName evidence="6">UvrD-helicase domain-containing protein</fullName>
    </submittedName>
</protein>
<dbReference type="Proteomes" id="UP001596317">
    <property type="component" value="Unassembled WGS sequence"/>
</dbReference>
<evidence type="ECO:0000313" key="6">
    <source>
        <dbReference type="EMBL" id="MFC6662443.1"/>
    </source>
</evidence>
<keyword evidence="2" id="KW-0378">Hydrolase</keyword>
<dbReference type="Gene3D" id="3.40.50.300">
    <property type="entry name" value="P-loop containing nucleotide triphosphate hydrolases"/>
    <property type="match status" value="1"/>
</dbReference>
<name>A0ABW1ZNL3_9DEIO</name>
<evidence type="ECO:0000256" key="2">
    <source>
        <dbReference type="ARBA" id="ARBA00022801"/>
    </source>
</evidence>
<sequence length="160" mass="17307">MTELRQLSLDAYHARGIIDHTDMLWLPVQLGLGQGRVLNALVDEAQDLTPLRQAFVVHVTGLRTQTPGRLILCGDTEQSIYLYAQASPEGLLQLAREIGARELPLSVSFRCSRRVVAVAQTVSDFIEAAPGACEGAVEHVPAQALDVQPGEAVLCRLNAP</sequence>
<accession>A0ABW1ZNL3</accession>
<keyword evidence="7" id="KW-1185">Reference proteome</keyword>
<dbReference type="InterPro" id="IPR014016">
    <property type="entry name" value="UvrD-like_ATP-bd"/>
</dbReference>
<feature type="domain" description="UvrD-like helicase ATP-binding" evidence="5">
    <location>
        <begin position="36"/>
        <end position="97"/>
    </location>
</feature>
<proteinExistence type="predicted"/>
<evidence type="ECO:0000256" key="3">
    <source>
        <dbReference type="ARBA" id="ARBA00022806"/>
    </source>
</evidence>
<dbReference type="InterPro" id="IPR027417">
    <property type="entry name" value="P-loop_NTPase"/>
</dbReference>
<evidence type="ECO:0000259" key="5">
    <source>
        <dbReference type="Pfam" id="PF00580"/>
    </source>
</evidence>
<dbReference type="RefSeq" id="WP_380058407.1">
    <property type="nucleotide sequence ID" value="NZ_JBHSWB010000002.1"/>
</dbReference>
<gene>
    <name evidence="6" type="ORF">ACFP90_20530</name>
</gene>
<dbReference type="Pfam" id="PF00580">
    <property type="entry name" value="UvrD-helicase"/>
    <property type="match status" value="1"/>
</dbReference>
<dbReference type="PANTHER" id="PTHR11070:SF2">
    <property type="entry name" value="ATP-DEPENDENT DNA HELICASE SRS2"/>
    <property type="match status" value="1"/>
</dbReference>
<keyword evidence="4" id="KW-0067">ATP-binding</keyword>
<dbReference type="PANTHER" id="PTHR11070">
    <property type="entry name" value="UVRD / RECB / PCRA DNA HELICASE FAMILY MEMBER"/>
    <property type="match status" value="1"/>
</dbReference>
<dbReference type="InterPro" id="IPR000212">
    <property type="entry name" value="DNA_helicase_UvrD/REP"/>
</dbReference>